<comment type="similarity">
    <text evidence="1">Belongs to the nitroreductase family.</text>
</comment>
<evidence type="ECO:0000313" key="4">
    <source>
        <dbReference type="EMBL" id="AXJ00312.1"/>
    </source>
</evidence>
<name>A0A345UIL0_9BACT</name>
<feature type="domain" description="Nitroreductase" evidence="3">
    <location>
        <begin position="240"/>
        <end position="325"/>
    </location>
</feature>
<feature type="domain" description="Nitroreductase" evidence="3">
    <location>
        <begin position="182"/>
        <end position="232"/>
    </location>
</feature>
<evidence type="ECO:0000313" key="5">
    <source>
        <dbReference type="Proteomes" id="UP000254808"/>
    </source>
</evidence>
<protein>
    <submittedName>
        <fullName evidence="4">Nitroreductase</fullName>
    </submittedName>
</protein>
<dbReference type="AlphaFoldDB" id="A0A345UIL0"/>
<dbReference type="InterPro" id="IPR000415">
    <property type="entry name" value="Nitroreductase-like"/>
</dbReference>
<evidence type="ECO:0000256" key="2">
    <source>
        <dbReference type="ARBA" id="ARBA00023002"/>
    </source>
</evidence>
<keyword evidence="5" id="KW-1185">Reference proteome</keyword>
<accession>A0A345UIL0</accession>
<dbReference type="SUPFAM" id="SSF55469">
    <property type="entry name" value="FMN-dependent nitroreductase-like"/>
    <property type="match status" value="1"/>
</dbReference>
<dbReference type="PANTHER" id="PTHR43673:SF10">
    <property type="entry name" value="NADH DEHYDROGENASE_NAD(P)H NITROREDUCTASE XCC3605-RELATED"/>
    <property type="match status" value="1"/>
</dbReference>
<dbReference type="Gene3D" id="3.40.109.10">
    <property type="entry name" value="NADH Oxidase"/>
    <property type="match status" value="1"/>
</dbReference>
<gene>
    <name evidence="4" type="ORF">CYPRO_1042</name>
</gene>
<dbReference type="PANTHER" id="PTHR43673">
    <property type="entry name" value="NAD(P)H NITROREDUCTASE YDGI-RELATED"/>
    <property type="match status" value="1"/>
</dbReference>
<dbReference type="GO" id="GO:0016491">
    <property type="term" value="F:oxidoreductase activity"/>
    <property type="evidence" value="ECO:0007669"/>
    <property type="project" value="UniProtKB-KW"/>
</dbReference>
<dbReference type="KEGG" id="cprv:CYPRO_1042"/>
<keyword evidence="2" id="KW-0560">Oxidoreductase</keyword>
<dbReference type="RefSeq" id="WP_114983594.1">
    <property type="nucleotide sequence ID" value="NZ_CP027806.1"/>
</dbReference>
<dbReference type="OrthoDB" id="9809288at2"/>
<dbReference type="Pfam" id="PF00881">
    <property type="entry name" value="Nitroreductase"/>
    <property type="match status" value="2"/>
</dbReference>
<reference evidence="4 5" key="1">
    <citation type="submission" date="2018-03" db="EMBL/GenBank/DDBJ databases">
        <title>Phenotypic and genomic properties of Cyclonatronum proteinivorum gen. nov., sp. nov., a haloalkaliphilic bacteroidete from soda lakes possessing Na+-translocating rhodopsin.</title>
        <authorList>
            <person name="Toshchakov S.V."/>
            <person name="Korzhenkov A."/>
            <person name="Samarov N.I."/>
            <person name="Kublanov I.V."/>
            <person name="Muntyan M.S."/>
            <person name="Sorokin D.Y."/>
        </authorList>
    </citation>
    <scope>NUCLEOTIDE SEQUENCE [LARGE SCALE GENOMIC DNA]</scope>
    <source>
        <strain evidence="4 5">Omega</strain>
    </source>
</reference>
<organism evidence="4 5">
    <name type="scientific">Cyclonatronum proteinivorum</name>
    <dbReference type="NCBI Taxonomy" id="1457365"/>
    <lineage>
        <taxon>Bacteria</taxon>
        <taxon>Pseudomonadati</taxon>
        <taxon>Balneolota</taxon>
        <taxon>Balneolia</taxon>
        <taxon>Balneolales</taxon>
        <taxon>Cyclonatronaceae</taxon>
        <taxon>Cyclonatronum</taxon>
    </lineage>
</organism>
<dbReference type="InterPro" id="IPR029479">
    <property type="entry name" value="Nitroreductase"/>
</dbReference>
<dbReference type="Proteomes" id="UP000254808">
    <property type="component" value="Chromosome"/>
</dbReference>
<proteinExistence type="inferred from homology"/>
<dbReference type="CDD" id="cd02062">
    <property type="entry name" value="Nitro_FMN_reductase"/>
    <property type="match status" value="1"/>
</dbReference>
<evidence type="ECO:0000259" key="3">
    <source>
        <dbReference type="Pfam" id="PF00881"/>
    </source>
</evidence>
<evidence type="ECO:0000256" key="1">
    <source>
        <dbReference type="ARBA" id="ARBA00007118"/>
    </source>
</evidence>
<dbReference type="EMBL" id="CP027806">
    <property type="protein sequence ID" value="AXJ00312.1"/>
    <property type="molecule type" value="Genomic_DNA"/>
</dbReference>
<sequence>MALYDIKIYVQNNWLLPIVHKHPKLADLYYFLFSSDFSREHQKVLKGKYMHLQALKEKKPNAFHLRRQVHRIEKGLIMKNRRSVFARDYIGDTVKNYEVLSNHVAAGGDIDTELLKWASNVLQAYFDAVDTSHAEIKPAYEQFQAIQHKIDFNPKQIDYVPYKRIQGTKSNVSYEDFLKLTQQRRSVRYFQQKEVPYELIEKAVSAATYSPSACNRQPFEFRIFTDEQMKNLVGAIPMGIRPFYQNIPVMILLVGKLSAYLSERDRHVIYLDGGLFSMSFVLALETLGLSSVTINWPDIEYLEQKMENLIGVADDERVLMCIGVGFADPEGGIPFSQKKTPDQLLKRNIIRDANAGA</sequence>